<evidence type="ECO:0000256" key="1">
    <source>
        <dbReference type="ARBA" id="ARBA00004651"/>
    </source>
</evidence>
<keyword evidence="3 8" id="KW-0813">Transport</keyword>
<keyword evidence="8" id="KW-0406">Ion transport</keyword>
<name>A0ABV3TXE1_9GAMM</name>
<dbReference type="SUPFAM" id="SSF143865">
    <property type="entry name" value="CorA soluble domain-like"/>
    <property type="match status" value="1"/>
</dbReference>
<keyword evidence="10" id="KW-1185">Reference proteome</keyword>
<keyword evidence="5 8" id="KW-0812">Transmembrane</keyword>
<keyword evidence="8" id="KW-0460">Magnesium</keyword>
<evidence type="ECO:0000313" key="9">
    <source>
        <dbReference type="EMBL" id="MEX1665909.1"/>
    </source>
</evidence>
<dbReference type="SUPFAM" id="SSF144083">
    <property type="entry name" value="Magnesium transport protein CorA, transmembrane region"/>
    <property type="match status" value="1"/>
</dbReference>
<gene>
    <name evidence="8 9" type="primary">corA</name>
    <name evidence="9" type="ORF">AB4875_10445</name>
</gene>
<dbReference type="InterPro" id="IPR045861">
    <property type="entry name" value="CorA_cytoplasmic_dom"/>
</dbReference>
<evidence type="ECO:0000256" key="4">
    <source>
        <dbReference type="ARBA" id="ARBA00022475"/>
    </source>
</evidence>
<protein>
    <recommendedName>
        <fullName evidence="8">Magnesium transport protein CorA</fullName>
    </recommendedName>
</protein>
<dbReference type="InterPro" id="IPR002523">
    <property type="entry name" value="MgTranspt_CorA/ZnTranspt_ZntB"/>
</dbReference>
<accession>A0ABV3TXE1</accession>
<feature type="transmembrane region" description="Helical" evidence="8">
    <location>
        <begin position="343"/>
        <end position="363"/>
    </location>
</feature>
<feature type="transmembrane region" description="Helical" evidence="8">
    <location>
        <begin position="375"/>
        <end position="395"/>
    </location>
</feature>
<evidence type="ECO:0000313" key="10">
    <source>
        <dbReference type="Proteomes" id="UP001557484"/>
    </source>
</evidence>
<dbReference type="CDD" id="cd12828">
    <property type="entry name" value="TmCorA-like_1"/>
    <property type="match status" value="1"/>
</dbReference>
<dbReference type="InterPro" id="IPR004488">
    <property type="entry name" value="Mg/Co-transport_prot_CorA"/>
</dbReference>
<comment type="similarity">
    <text evidence="2 8">Belongs to the CorA metal ion transporter (MIT) (TC 1.A.35) family.</text>
</comment>
<comment type="caution">
    <text evidence="9">The sequence shown here is derived from an EMBL/GenBank/DDBJ whole genome shotgun (WGS) entry which is preliminary data.</text>
</comment>
<dbReference type="RefSeq" id="WP_368376003.1">
    <property type="nucleotide sequence ID" value="NZ_JBFRYB010000001.1"/>
</dbReference>
<evidence type="ECO:0000256" key="6">
    <source>
        <dbReference type="ARBA" id="ARBA00022989"/>
    </source>
</evidence>
<keyword evidence="6 8" id="KW-1133">Transmembrane helix</keyword>
<keyword evidence="4 8" id="KW-1003">Cell membrane</keyword>
<dbReference type="Gene3D" id="3.30.460.20">
    <property type="entry name" value="CorA soluble domain-like"/>
    <property type="match status" value="1"/>
</dbReference>
<comment type="subcellular location">
    <subcellularLocation>
        <location evidence="1">Cell membrane</location>
        <topology evidence="1">Multi-pass membrane protein</topology>
    </subcellularLocation>
    <subcellularLocation>
        <location evidence="8">Membrane</location>
        <topology evidence="8">Multi-pass membrane protein</topology>
    </subcellularLocation>
</comment>
<evidence type="ECO:0000256" key="3">
    <source>
        <dbReference type="ARBA" id="ARBA00022448"/>
    </source>
</evidence>
<evidence type="ECO:0000256" key="8">
    <source>
        <dbReference type="RuleBase" id="RU362010"/>
    </source>
</evidence>
<dbReference type="Proteomes" id="UP001557484">
    <property type="component" value="Unassembled WGS sequence"/>
</dbReference>
<evidence type="ECO:0000256" key="7">
    <source>
        <dbReference type="ARBA" id="ARBA00023136"/>
    </source>
</evidence>
<reference evidence="9 10" key="1">
    <citation type="journal article" date="2011" name="Int. J. Syst. Evol. Microbiol.">
        <title>Zhongshania antarctica gen. nov., sp. nov. and Zhongshania guokunii sp. nov., gammaproteobacteria respectively isolated from coastal attached (fast) ice and surface seawater of the Antarctic.</title>
        <authorList>
            <person name="Li H.J."/>
            <person name="Zhang X.Y."/>
            <person name="Chen C.X."/>
            <person name="Zhang Y.J."/>
            <person name="Gao Z.M."/>
            <person name="Yu Y."/>
            <person name="Chen X.L."/>
            <person name="Chen B."/>
            <person name="Zhang Y.Z."/>
        </authorList>
    </citation>
    <scope>NUCLEOTIDE SEQUENCE [LARGE SCALE GENOMIC DNA]</scope>
    <source>
        <strain evidence="9 10">R06B22</strain>
    </source>
</reference>
<sequence length="404" mass="46375">MAKDAHLTIGRAIDSAMATVGRGGQLLRSTLGLSGISGDRKHSRRVTPGELPGIDHIANILEPPAPGSVAISYTDYSATRIESGDIADLDEFLEKPVPDWVQVRWLNVSNLNPYVVNLFRHHYAFHTLAAEDVLHIPQRPRIEIFDDHIFVVLRMLQLVQHEVVDPLSDSSLDTEQVSLFLYDNVLITFQEKPGDVWQPIRDRLQNEGRRIRKSGTSYLLYALLDAVVDHCFPVLEKYGDVLEELEFITLENPSPQVLHRIHSVKRELALVRRIVWPMRELVDQLYREEGDRIEDSTRPYLRDVYEHTIQIVEIIESYREMASGLTDLYMSAMSNRMNEVMKVLTIIATIFIPLTFIAGVYGMNFQNMPELAWRWAYPALWVVFTLLTAGMLFFFKRKGWIGKT</sequence>
<dbReference type="PANTHER" id="PTHR46494:SF1">
    <property type="entry name" value="CORA FAMILY METAL ION TRANSPORTER (EUROFUNG)"/>
    <property type="match status" value="1"/>
</dbReference>
<dbReference type="EMBL" id="JBFRYB010000001">
    <property type="protein sequence ID" value="MEX1665909.1"/>
    <property type="molecule type" value="Genomic_DNA"/>
</dbReference>
<proteinExistence type="inferred from homology"/>
<dbReference type="PANTHER" id="PTHR46494">
    <property type="entry name" value="CORA FAMILY METAL ION TRANSPORTER (EUROFUNG)"/>
    <property type="match status" value="1"/>
</dbReference>
<evidence type="ECO:0000256" key="2">
    <source>
        <dbReference type="ARBA" id="ARBA00009765"/>
    </source>
</evidence>
<evidence type="ECO:0000256" key="5">
    <source>
        <dbReference type="ARBA" id="ARBA00022692"/>
    </source>
</evidence>
<dbReference type="NCBIfam" id="TIGR00383">
    <property type="entry name" value="corA"/>
    <property type="match status" value="1"/>
</dbReference>
<keyword evidence="7 8" id="KW-0472">Membrane</keyword>
<comment type="function">
    <text evidence="8">Mediates influx of magnesium ions.</text>
</comment>
<dbReference type="InterPro" id="IPR045863">
    <property type="entry name" value="CorA_TM1_TM2"/>
</dbReference>
<dbReference type="Gene3D" id="1.20.58.340">
    <property type="entry name" value="Magnesium transport protein CorA, transmembrane region"/>
    <property type="match status" value="2"/>
</dbReference>
<organism evidence="9 10">
    <name type="scientific">Zhongshania arctica</name>
    <dbReference type="NCBI Taxonomy" id="3238302"/>
    <lineage>
        <taxon>Bacteria</taxon>
        <taxon>Pseudomonadati</taxon>
        <taxon>Pseudomonadota</taxon>
        <taxon>Gammaproteobacteria</taxon>
        <taxon>Cellvibrionales</taxon>
        <taxon>Spongiibacteraceae</taxon>
        <taxon>Zhongshania</taxon>
    </lineage>
</organism>
<dbReference type="Pfam" id="PF01544">
    <property type="entry name" value="CorA"/>
    <property type="match status" value="1"/>
</dbReference>